<reference evidence="1" key="1">
    <citation type="submission" date="2023-01" db="EMBL/GenBank/DDBJ databases">
        <title>Genome analysis of 13 Lactobacillus isolated from gut of wild boar.</title>
        <authorList>
            <person name="Papp P."/>
            <person name="Libisch B."/>
            <person name="Nagy T."/>
            <person name="Olasz F."/>
        </authorList>
    </citation>
    <scope>NUCLEOTIDE SEQUENCE</scope>
    <source>
        <strain evidence="1">F108</strain>
    </source>
</reference>
<dbReference type="EMBL" id="JAQOND010000032">
    <property type="protein sequence ID" value="MDC2828482.1"/>
    <property type="molecule type" value="Genomic_DNA"/>
</dbReference>
<organism evidence="1 2">
    <name type="scientific">Limosilactobacillus mucosae</name>
    <name type="common">Lactobacillus mucosae</name>
    <dbReference type="NCBI Taxonomy" id="97478"/>
    <lineage>
        <taxon>Bacteria</taxon>
        <taxon>Bacillati</taxon>
        <taxon>Bacillota</taxon>
        <taxon>Bacilli</taxon>
        <taxon>Lactobacillales</taxon>
        <taxon>Lactobacillaceae</taxon>
        <taxon>Limosilactobacillus</taxon>
    </lineage>
</organism>
<protein>
    <submittedName>
        <fullName evidence="1">Uncharacterized protein</fullName>
    </submittedName>
</protein>
<name>A0AAJ1HS35_LIMMU</name>
<accession>A0AAJ1HS35</accession>
<evidence type="ECO:0000313" key="1">
    <source>
        <dbReference type="EMBL" id="MDC2828482.1"/>
    </source>
</evidence>
<proteinExistence type="predicted"/>
<dbReference type="RefSeq" id="WP_272207433.1">
    <property type="nucleotide sequence ID" value="NZ_JAQONC010000001.1"/>
</dbReference>
<comment type="caution">
    <text evidence="1">The sequence shown here is derived from an EMBL/GenBank/DDBJ whole genome shotgun (WGS) entry which is preliminary data.</text>
</comment>
<sequence length="80" mass="9086">MKASAKKTQQERLNAYKKEILMMMVSLDVNRTRANEIINLYEKYITNNWLGTGDIPIVTASMAARLILRAVEPESDKDGL</sequence>
<dbReference type="Proteomes" id="UP001218021">
    <property type="component" value="Unassembled WGS sequence"/>
</dbReference>
<gene>
    <name evidence="1" type="ORF">PO158_09335</name>
</gene>
<dbReference type="AlphaFoldDB" id="A0AAJ1HS35"/>
<evidence type="ECO:0000313" key="2">
    <source>
        <dbReference type="Proteomes" id="UP001218021"/>
    </source>
</evidence>